<dbReference type="PANTHER" id="PTHR32432">
    <property type="entry name" value="CELL DIVISION PROTEIN FTSA-RELATED"/>
    <property type="match status" value="1"/>
</dbReference>
<dbReference type="PANTHER" id="PTHR32432:SF13">
    <property type="entry name" value="ETHANOLAMINE AMMONIA-LYASE REACTIVASE EUTA"/>
    <property type="match status" value="1"/>
</dbReference>
<reference evidence="1" key="2">
    <citation type="submission" date="2021-04" db="EMBL/GenBank/DDBJ databases">
        <authorList>
            <person name="Gilroy R."/>
        </authorList>
    </citation>
    <scope>NUCLEOTIDE SEQUENCE</scope>
    <source>
        <strain evidence="1">CHK169-2315</strain>
    </source>
</reference>
<sequence>MSKKGETIISAGIDVGTSTTKLIISRLSLLNVAGISHVPRIEIVDKEVLYKSPVYRTPLLDDITIDTKKVEEIIKHEYEMAKILPNMIETGAVIITGEAATKNNASEMVHHLSKEAGEFLVATAGPDLEGIIAAKGSGVFQQSKGNKQVRANVDIGGGTANIAVYQQETLVGTCTLHVGGRLIEFSGNKIISISPPIQRLLQQRNILLQVGDSRDKREVDEVINILVDTLYRMLKNELTDSDKPLLLGERPNWDMPIDVVTFSGGVSECMYHLETVKSNAQYNDIGLMLAEKMQRSTIFEDFIVEPPLETVRATVLGAGMQTTEISGATIQIDSSKLPLKNVPIINHDFQQQMEKGLQLLPKTFEQAKRIFDTVQTESNFALSLTNIPYVKFREIQLLAELIKKLMDERNHPTLPIILVVESDIAKVLGQSLIAMDVQQPVICIDQIHVETGDYIDIGKALKSDVVPVVVKTLTFHSSNQ</sequence>
<dbReference type="InterPro" id="IPR009377">
    <property type="entry name" value="EutA"/>
</dbReference>
<dbReference type="Gene3D" id="3.30.420.40">
    <property type="match status" value="1"/>
</dbReference>
<dbReference type="Pfam" id="PF06277">
    <property type="entry name" value="EutA"/>
    <property type="match status" value="1"/>
</dbReference>
<dbReference type="Proteomes" id="UP000823937">
    <property type="component" value="Unassembled WGS sequence"/>
</dbReference>
<dbReference type="AlphaFoldDB" id="A0A9D1PNI4"/>
<dbReference type="EMBL" id="DXHX01000167">
    <property type="protein sequence ID" value="HIV75706.1"/>
    <property type="molecule type" value="Genomic_DNA"/>
</dbReference>
<dbReference type="InterPro" id="IPR043129">
    <property type="entry name" value="ATPase_NBD"/>
</dbReference>
<reference evidence="1" key="1">
    <citation type="journal article" date="2021" name="PeerJ">
        <title>Extensive microbial diversity within the chicken gut microbiome revealed by metagenomics and culture.</title>
        <authorList>
            <person name="Gilroy R."/>
            <person name="Ravi A."/>
            <person name="Getino M."/>
            <person name="Pursley I."/>
            <person name="Horton D.L."/>
            <person name="Alikhan N.F."/>
            <person name="Baker D."/>
            <person name="Gharbi K."/>
            <person name="Hall N."/>
            <person name="Watson M."/>
            <person name="Adriaenssens E.M."/>
            <person name="Foster-Nyarko E."/>
            <person name="Jarju S."/>
            <person name="Secka A."/>
            <person name="Antonio M."/>
            <person name="Oren A."/>
            <person name="Chaudhuri R.R."/>
            <person name="La Ragione R."/>
            <person name="Hildebrand F."/>
            <person name="Pallen M.J."/>
        </authorList>
    </citation>
    <scope>NUCLEOTIDE SEQUENCE</scope>
    <source>
        <strain evidence="1">CHK169-2315</strain>
    </source>
</reference>
<name>A0A9D1PNI4_9BACI</name>
<dbReference type="SUPFAM" id="SSF53067">
    <property type="entry name" value="Actin-like ATPase domain"/>
    <property type="match status" value="1"/>
</dbReference>
<organism evidence="1 2">
    <name type="scientific">Candidatus Pseudogracilibacillus intestinigallinarum</name>
    <dbReference type="NCBI Taxonomy" id="2838742"/>
    <lineage>
        <taxon>Bacteria</taxon>
        <taxon>Bacillati</taxon>
        <taxon>Bacillota</taxon>
        <taxon>Bacilli</taxon>
        <taxon>Bacillales</taxon>
        <taxon>Bacillaceae</taxon>
        <taxon>Pseudogracilibacillus</taxon>
    </lineage>
</organism>
<proteinExistence type="predicted"/>
<dbReference type="InterPro" id="IPR050696">
    <property type="entry name" value="FtsA/MreB"/>
</dbReference>
<protein>
    <submittedName>
        <fullName evidence="1">Ethanolamine ammonia-lyase reactivating factor EutA</fullName>
    </submittedName>
</protein>
<evidence type="ECO:0000313" key="2">
    <source>
        <dbReference type="Proteomes" id="UP000823937"/>
    </source>
</evidence>
<comment type="caution">
    <text evidence="1">The sequence shown here is derived from an EMBL/GenBank/DDBJ whole genome shotgun (WGS) entry which is preliminary data.</text>
</comment>
<gene>
    <name evidence="1" type="ORF">H9895_11585</name>
</gene>
<accession>A0A9D1PNI4</accession>
<dbReference type="PIRSF" id="PIRSF012293">
    <property type="entry name" value="EutA"/>
    <property type="match status" value="1"/>
</dbReference>
<evidence type="ECO:0000313" key="1">
    <source>
        <dbReference type="EMBL" id="HIV75706.1"/>
    </source>
</evidence>